<dbReference type="InterPro" id="IPR012337">
    <property type="entry name" value="RNaseH-like_sf"/>
</dbReference>
<dbReference type="Pfam" id="PF07727">
    <property type="entry name" value="RVT_2"/>
    <property type="match status" value="1"/>
</dbReference>
<dbReference type="CDD" id="cd09272">
    <property type="entry name" value="RNase_HI_RT_Ty1"/>
    <property type="match status" value="1"/>
</dbReference>
<dbReference type="InterPro" id="IPR054722">
    <property type="entry name" value="PolX-like_BBD"/>
</dbReference>
<proteinExistence type="predicted"/>
<evidence type="ECO:0000313" key="7">
    <source>
        <dbReference type="Proteomes" id="UP000288805"/>
    </source>
</evidence>
<dbReference type="PANTHER" id="PTHR11439">
    <property type="entry name" value="GAG-POL-RELATED RETROTRANSPOSON"/>
    <property type="match status" value="1"/>
</dbReference>
<feature type="compositionally biased region" description="Basic residues" evidence="2">
    <location>
        <begin position="192"/>
        <end position="203"/>
    </location>
</feature>
<dbReference type="EMBL" id="QGNW01000169">
    <property type="protein sequence ID" value="RVW88854.1"/>
    <property type="molecule type" value="Genomic_DNA"/>
</dbReference>
<dbReference type="Pfam" id="PF25597">
    <property type="entry name" value="SH3_retrovirus"/>
    <property type="match status" value="1"/>
</dbReference>
<feature type="domain" description="Reverse transcriptase Ty1/copia-type" evidence="3">
    <location>
        <begin position="617"/>
        <end position="860"/>
    </location>
</feature>
<dbReference type="SUPFAM" id="SSF56672">
    <property type="entry name" value="DNA/RNA polymerases"/>
    <property type="match status" value="1"/>
</dbReference>
<evidence type="ECO:0000256" key="1">
    <source>
        <dbReference type="ARBA" id="ARBA00022750"/>
    </source>
</evidence>
<dbReference type="InterPro" id="IPR013103">
    <property type="entry name" value="RVT_2"/>
</dbReference>
<gene>
    <name evidence="6" type="primary">POLX_922</name>
    <name evidence="6" type="ORF">CK203_045079</name>
</gene>
<protein>
    <submittedName>
        <fullName evidence="6">Retrovirus-related Pol polyprotein from transposon TNT 1-94</fullName>
    </submittedName>
</protein>
<accession>A0A438HWL4</accession>
<evidence type="ECO:0000259" key="5">
    <source>
        <dbReference type="Pfam" id="PF25597"/>
    </source>
</evidence>
<comment type="caution">
    <text evidence="6">The sequence shown here is derived from an EMBL/GenBank/DDBJ whole genome shotgun (WGS) entry which is preliminary data.</text>
</comment>
<dbReference type="Pfam" id="PF14223">
    <property type="entry name" value="Retrotran_gag_2"/>
    <property type="match status" value="1"/>
</dbReference>
<evidence type="ECO:0000259" key="4">
    <source>
        <dbReference type="Pfam" id="PF22936"/>
    </source>
</evidence>
<evidence type="ECO:0000259" key="3">
    <source>
        <dbReference type="Pfam" id="PF07727"/>
    </source>
</evidence>
<keyword evidence="1" id="KW-0064">Aspartyl protease</keyword>
<feature type="region of interest" description="Disordered" evidence="2">
    <location>
        <begin position="177"/>
        <end position="212"/>
    </location>
</feature>
<organism evidence="6 7">
    <name type="scientific">Vitis vinifera</name>
    <name type="common">Grape</name>
    <dbReference type="NCBI Taxonomy" id="29760"/>
    <lineage>
        <taxon>Eukaryota</taxon>
        <taxon>Viridiplantae</taxon>
        <taxon>Streptophyta</taxon>
        <taxon>Embryophyta</taxon>
        <taxon>Tracheophyta</taxon>
        <taxon>Spermatophyta</taxon>
        <taxon>Magnoliopsida</taxon>
        <taxon>eudicotyledons</taxon>
        <taxon>Gunneridae</taxon>
        <taxon>Pentapetalae</taxon>
        <taxon>rosids</taxon>
        <taxon>Vitales</taxon>
        <taxon>Vitaceae</taxon>
        <taxon>Viteae</taxon>
        <taxon>Vitis</taxon>
    </lineage>
</organism>
<keyword evidence="1" id="KW-0378">Hydrolase</keyword>
<feature type="region of interest" description="Disordered" evidence="2">
    <location>
        <begin position="859"/>
        <end position="881"/>
    </location>
</feature>
<dbReference type="InterPro" id="IPR057670">
    <property type="entry name" value="SH3_retrovirus"/>
</dbReference>
<dbReference type="PANTHER" id="PTHR11439:SF467">
    <property type="entry name" value="INTEGRASE CATALYTIC DOMAIN-CONTAINING PROTEIN"/>
    <property type="match status" value="1"/>
</dbReference>
<name>A0A438HWL4_VITVI</name>
<feature type="compositionally biased region" description="Basic and acidic residues" evidence="2">
    <location>
        <begin position="866"/>
        <end position="881"/>
    </location>
</feature>
<dbReference type="InterPro" id="IPR043502">
    <property type="entry name" value="DNA/RNA_pol_sf"/>
</dbReference>
<feature type="domain" description="Retroviral polymerase SH3-like" evidence="5">
    <location>
        <begin position="474"/>
        <end position="510"/>
    </location>
</feature>
<dbReference type="SUPFAM" id="SSF53098">
    <property type="entry name" value="Ribonuclease H-like"/>
    <property type="match status" value="1"/>
</dbReference>
<dbReference type="Pfam" id="PF22936">
    <property type="entry name" value="Pol_BBD"/>
    <property type="match status" value="1"/>
</dbReference>
<evidence type="ECO:0000313" key="6">
    <source>
        <dbReference type="EMBL" id="RVW88854.1"/>
    </source>
</evidence>
<reference evidence="6 7" key="1">
    <citation type="journal article" date="2018" name="PLoS Genet.">
        <title>Population sequencing reveals clonal diversity and ancestral inbreeding in the grapevine cultivar Chardonnay.</title>
        <authorList>
            <person name="Roach M.J."/>
            <person name="Johnson D.L."/>
            <person name="Bohlmann J."/>
            <person name="van Vuuren H.J."/>
            <person name="Jones S.J."/>
            <person name="Pretorius I.S."/>
            <person name="Schmidt S.A."/>
            <person name="Borneman A.R."/>
        </authorList>
    </citation>
    <scope>NUCLEOTIDE SEQUENCE [LARGE SCALE GENOMIC DNA]</scope>
    <source>
        <strain evidence="7">cv. Chardonnay</strain>
        <tissue evidence="6">Leaf</tissue>
    </source>
</reference>
<sequence>MAQTLRIGGCRLRLSLWEEIASTSFRAKPESMKEEWALLDRQVLGVIRLTLSRSVAHNVVKEKTTADLMKALSGMYEKPSANNKVHLMKKLFNLKMAENASVAQHLNEFNTITNQLSSVEIDFDDEIRALIVLASLPNSWEAMRMAVSNSTGKEKLKYNDIRDLILVEEIRRRDAGETSGSSSALNLETRGRGHFKRQCKSPKKKNEDDSANAVTEEVQDALLLAVDSPLDDWVLDSGASFHTTPHREIIQNYVAGDFGKVYLADGSALDVVGLGDVRISLPNGSVWLLEKVRHIPDLRRNLISVGQLDDEGHAILFVGGTWKVTKGARVLARGKKTGTLYMTSCPRDTIVVADAILIQAYTPQTWSHETPKAEKLELVHTDLWGPSPVASLGGSRYYITFIDDSNNEGEYIDGGFSEYCAAQGIRMEKTIPGTPQQNAYLINRGPSVPMEFKLPEEVWSGKEVKFSHLKVFGCVSYVHIDSDARSKLDAKSKICFFIGYGDEKFGYRLTVTSDVTEIDQKKSEFVNLDELTESTVQKGGEEDKENVNSKVDLRTPVVEVRRSSRNIRPPQRYSPVLNYLLLTDGGEPECYNEALQDENSSKWELAMKDEMDSLLGNQTWELTELPVGKKALHNKWVYRIKNEHDGSKRYKARLVVKGIQQKEGIDYTEIFSPIVKMSTIRLVLGMVAVENLHLEQLDVKTAFLHGDLEEDLYMIQPEGFIVQGQQNLVCKQRKSLYGLKQAPRQWYKKFDNFMHRIGFKRCEADQCCYVKSFDNSYIILLLYVDDMLIAGSDIEKINNLKKQLSKQFAMKDLGAAKQILVMRIIRDKANGTLKLSQSEYVKKVLSRFNMNEAKPVSTPLGSHFKLSKEQSPKTEEERDHMSKVPYASAIGSLIYAMVCTRPDIAHAVGIVSRFMSRPGKQHWEAVKWILRYLKGSLDTCLCFTGASLKLQGYVDADFAGDIDSRKSTTGFVFTLGGTAISWTSNLQKIVTLSTTEAEYVAATEAGKEMIWLHGFLDELGKKQEMGILHSDSQNAIFLAKNSAFHSKSKHIQTKYHFIRYLVEDKLVILEKICGSKNPADMLTKGVTIEKLKLCAASIGLLA</sequence>
<evidence type="ECO:0000256" key="2">
    <source>
        <dbReference type="SAM" id="MobiDB-lite"/>
    </source>
</evidence>
<dbReference type="GO" id="GO:0004190">
    <property type="term" value="F:aspartic-type endopeptidase activity"/>
    <property type="evidence" value="ECO:0007669"/>
    <property type="project" value="UniProtKB-KW"/>
</dbReference>
<dbReference type="Proteomes" id="UP000288805">
    <property type="component" value="Unassembled WGS sequence"/>
</dbReference>
<keyword evidence="1" id="KW-0645">Protease</keyword>
<dbReference type="AlphaFoldDB" id="A0A438HWL4"/>
<feature type="domain" description="Retrovirus-related Pol polyprotein from transposon TNT 1-94-like beta-barrel" evidence="4">
    <location>
        <begin position="233"/>
        <end position="312"/>
    </location>
</feature>